<feature type="transmembrane region" description="Helical" evidence="9">
    <location>
        <begin position="320"/>
        <end position="346"/>
    </location>
</feature>
<feature type="transmembrane region" description="Helical" evidence="9">
    <location>
        <begin position="121"/>
        <end position="144"/>
    </location>
</feature>
<evidence type="ECO:0008006" key="12">
    <source>
        <dbReference type="Google" id="ProtNLM"/>
    </source>
</evidence>
<dbReference type="InterPro" id="IPR050598">
    <property type="entry name" value="AminoAcid_Transporter"/>
</dbReference>
<evidence type="ECO:0000256" key="2">
    <source>
        <dbReference type="ARBA" id="ARBA00007040"/>
    </source>
</evidence>
<dbReference type="Proteomes" id="UP000594454">
    <property type="component" value="Chromosome 2"/>
</dbReference>
<dbReference type="GO" id="GO:0005886">
    <property type="term" value="C:plasma membrane"/>
    <property type="evidence" value="ECO:0007669"/>
    <property type="project" value="UniProtKB-SubCell"/>
</dbReference>
<feature type="transmembrane region" description="Helical" evidence="9">
    <location>
        <begin position="53"/>
        <end position="73"/>
    </location>
</feature>
<feature type="transmembrane region" description="Helical" evidence="9">
    <location>
        <begin position="85"/>
        <end position="109"/>
    </location>
</feature>
<keyword evidence="7 9" id="KW-0472">Membrane</keyword>
<feature type="region of interest" description="Disordered" evidence="8">
    <location>
        <begin position="1"/>
        <end position="41"/>
    </location>
</feature>
<evidence type="ECO:0000256" key="8">
    <source>
        <dbReference type="SAM" id="MobiDB-lite"/>
    </source>
</evidence>
<feature type="transmembrane region" description="Helical" evidence="9">
    <location>
        <begin position="431"/>
        <end position="453"/>
    </location>
</feature>
<keyword evidence="4" id="KW-1003">Cell membrane</keyword>
<dbReference type="PIRSF" id="PIRSF006060">
    <property type="entry name" value="AA_transporter"/>
    <property type="match status" value="1"/>
</dbReference>
<accession>A0A7R8UIU7</accession>
<evidence type="ECO:0000313" key="10">
    <source>
        <dbReference type="EMBL" id="CAD7081458.1"/>
    </source>
</evidence>
<feature type="transmembrane region" description="Helical" evidence="9">
    <location>
        <begin position="205"/>
        <end position="223"/>
    </location>
</feature>
<keyword evidence="6 9" id="KW-1133">Transmembrane helix</keyword>
<dbReference type="Pfam" id="PF13520">
    <property type="entry name" value="AA_permease_2"/>
    <property type="match status" value="1"/>
</dbReference>
<feature type="transmembrane region" description="Helical" evidence="9">
    <location>
        <begin position="397"/>
        <end position="419"/>
    </location>
</feature>
<dbReference type="FunCoup" id="A0A7R8UIU7">
    <property type="interactions" value="159"/>
</dbReference>
<evidence type="ECO:0000256" key="7">
    <source>
        <dbReference type="ARBA" id="ARBA00023136"/>
    </source>
</evidence>
<dbReference type="PANTHER" id="PTHR11785:SF240">
    <property type="entry name" value="LD25378P"/>
    <property type="match status" value="1"/>
</dbReference>
<feature type="transmembrane region" description="Helical" evidence="9">
    <location>
        <begin position="459"/>
        <end position="478"/>
    </location>
</feature>
<gene>
    <name evidence="10" type="ORF">HERILL_LOCUS4561</name>
</gene>
<keyword evidence="5 9" id="KW-0812">Transmembrane</keyword>
<dbReference type="EMBL" id="LR899010">
    <property type="protein sequence ID" value="CAD7081458.1"/>
    <property type="molecule type" value="Genomic_DNA"/>
</dbReference>
<evidence type="ECO:0000256" key="4">
    <source>
        <dbReference type="ARBA" id="ARBA00022475"/>
    </source>
</evidence>
<evidence type="ECO:0000256" key="5">
    <source>
        <dbReference type="ARBA" id="ARBA00022692"/>
    </source>
</evidence>
<proteinExistence type="inferred from homology"/>
<comment type="subcellular location">
    <subcellularLocation>
        <location evidence="1">Cell membrane</location>
        <topology evidence="1">Multi-pass membrane protein</topology>
    </subcellularLocation>
</comment>
<protein>
    <recommendedName>
        <fullName evidence="12">Y+L amino acid transporter 2</fullName>
    </recommendedName>
</protein>
<dbReference type="InParanoid" id="A0A7R8UIU7"/>
<evidence type="ECO:0000313" key="11">
    <source>
        <dbReference type="Proteomes" id="UP000594454"/>
    </source>
</evidence>
<dbReference type="FunFam" id="1.20.1740.10:FF:000003">
    <property type="entry name" value="Y+L amino acid transporter 1 isoform X1"/>
    <property type="match status" value="1"/>
</dbReference>
<dbReference type="Gene3D" id="1.20.1740.10">
    <property type="entry name" value="Amino acid/polyamine transporter I"/>
    <property type="match status" value="1"/>
</dbReference>
<dbReference type="OMA" id="PFWPSCE"/>
<evidence type="ECO:0000256" key="3">
    <source>
        <dbReference type="ARBA" id="ARBA00022448"/>
    </source>
</evidence>
<dbReference type="GO" id="GO:0015179">
    <property type="term" value="F:L-amino acid transmembrane transporter activity"/>
    <property type="evidence" value="ECO:0007669"/>
    <property type="project" value="TreeGrafter"/>
</dbReference>
<dbReference type="AlphaFoldDB" id="A0A7R8UIU7"/>
<evidence type="ECO:0000256" key="6">
    <source>
        <dbReference type="ARBA" id="ARBA00022989"/>
    </source>
</evidence>
<feature type="transmembrane region" description="Helical" evidence="9">
    <location>
        <begin position="275"/>
        <end position="300"/>
    </location>
</feature>
<comment type="similarity">
    <text evidence="2">Belongs to the amino acid-polyamine-organocation (APC) superfamily. L-type amino acid transporter (LAT) (TC 2.A.3.8) family.</text>
</comment>
<feature type="transmembrane region" description="Helical" evidence="9">
    <location>
        <begin position="173"/>
        <end position="193"/>
    </location>
</feature>
<feature type="transmembrane region" description="Helical" evidence="9">
    <location>
        <begin position="367"/>
        <end position="391"/>
    </location>
</feature>
<name>A0A7R8UIU7_HERIL</name>
<sequence length="509" mass="55492">MARISVGDQNLVPRNVFGEKSPPPLSVPEDDGNVRSSSDTVESTGGVKLKKEISLLDGVAIIVGVIVGAGIFVSPKGVLLYSGSIGQAVIVWILSGVLSMVGALCYAELGTMIPKSGGDYAYIGVAFGPLPAFLYLWVALLILVPTGNAITALTFAQYLLQPFWPSCDAPYEAVRLLAGLITCILTVINCYNVKWVTRVTDIFTGTKILALLVIVGAGLWYIFAGNTEQWAAPMHGSLFSPGYIALAFYNGLFSYSGWNYLNFVTEELKNPYRNLPRAICISMPVVTLIYVVTNIAYFSVLSTEEILSSDAVAVTFGHKMLGFMSWLMPFFVACSTFGSLNGAIFASSRLFFVGARNGHLPAAISLININCLTPVPALIFLCILTLALLFIRDIYALINYVSFVEALFTLMSISGLLWLRRKQPNTKRPIRVNSVLPFIYLLTCGFLVISSCYVSPVEVGVGTAIILSGIPIYYATIYKPIAFLRRISNDINMLCAKFFICMPNEEKFD</sequence>
<organism evidence="10 11">
    <name type="scientific">Hermetia illucens</name>
    <name type="common">Black soldier fly</name>
    <dbReference type="NCBI Taxonomy" id="343691"/>
    <lineage>
        <taxon>Eukaryota</taxon>
        <taxon>Metazoa</taxon>
        <taxon>Ecdysozoa</taxon>
        <taxon>Arthropoda</taxon>
        <taxon>Hexapoda</taxon>
        <taxon>Insecta</taxon>
        <taxon>Pterygota</taxon>
        <taxon>Neoptera</taxon>
        <taxon>Endopterygota</taxon>
        <taxon>Diptera</taxon>
        <taxon>Brachycera</taxon>
        <taxon>Stratiomyomorpha</taxon>
        <taxon>Stratiomyidae</taxon>
        <taxon>Hermetiinae</taxon>
        <taxon>Hermetia</taxon>
    </lineage>
</organism>
<evidence type="ECO:0000256" key="9">
    <source>
        <dbReference type="SAM" id="Phobius"/>
    </source>
</evidence>
<dbReference type="InterPro" id="IPR002293">
    <property type="entry name" value="AA/rel_permease1"/>
</dbReference>
<dbReference type="OrthoDB" id="3257095at2759"/>
<keyword evidence="11" id="KW-1185">Reference proteome</keyword>
<reference evidence="10 11" key="1">
    <citation type="submission" date="2020-11" db="EMBL/GenBank/DDBJ databases">
        <authorList>
            <person name="Wallbank WR R."/>
            <person name="Pardo Diaz C."/>
            <person name="Kozak K."/>
            <person name="Martin S."/>
            <person name="Jiggins C."/>
            <person name="Moest M."/>
            <person name="Warren A I."/>
            <person name="Generalovic N T."/>
            <person name="Byers J.R.P. K."/>
            <person name="Montejo-Kovacevich G."/>
            <person name="Yen C E."/>
        </authorList>
    </citation>
    <scope>NUCLEOTIDE SEQUENCE [LARGE SCALE GENOMIC DNA]</scope>
</reference>
<dbReference type="PANTHER" id="PTHR11785">
    <property type="entry name" value="AMINO ACID TRANSPORTER"/>
    <property type="match status" value="1"/>
</dbReference>
<feature type="transmembrane region" description="Helical" evidence="9">
    <location>
        <begin position="243"/>
        <end position="263"/>
    </location>
</feature>
<evidence type="ECO:0000256" key="1">
    <source>
        <dbReference type="ARBA" id="ARBA00004651"/>
    </source>
</evidence>
<keyword evidence="3" id="KW-0813">Transport</keyword>